<gene>
    <name evidence="2" type="ORF">S06H3_18038</name>
</gene>
<protein>
    <recommendedName>
        <fullName evidence="1">ParB-like N-terminal domain-containing protein</fullName>
    </recommendedName>
</protein>
<evidence type="ECO:0000313" key="2">
    <source>
        <dbReference type="EMBL" id="GAI12002.1"/>
    </source>
</evidence>
<feature type="domain" description="ParB-like N-terminal" evidence="1">
    <location>
        <begin position="5"/>
        <end position="79"/>
    </location>
</feature>
<feature type="non-terminal residue" evidence="2">
    <location>
        <position position="1"/>
    </location>
</feature>
<comment type="caution">
    <text evidence="2">The sequence shown here is derived from an EMBL/GenBank/DDBJ whole genome shotgun (WGS) entry which is preliminary data.</text>
</comment>
<proteinExistence type="predicted"/>
<dbReference type="SUPFAM" id="SSF110849">
    <property type="entry name" value="ParB/Sulfiredoxin"/>
    <property type="match status" value="1"/>
</dbReference>
<organism evidence="2">
    <name type="scientific">marine sediment metagenome</name>
    <dbReference type="NCBI Taxonomy" id="412755"/>
    <lineage>
        <taxon>unclassified sequences</taxon>
        <taxon>metagenomes</taxon>
        <taxon>ecological metagenomes</taxon>
    </lineage>
</organism>
<dbReference type="EMBL" id="BARV01009080">
    <property type="protein sequence ID" value="GAI12002.1"/>
    <property type="molecule type" value="Genomic_DNA"/>
</dbReference>
<dbReference type="InterPro" id="IPR003115">
    <property type="entry name" value="ParB_N"/>
</dbReference>
<dbReference type="InterPro" id="IPR036086">
    <property type="entry name" value="ParB/Sulfiredoxin_sf"/>
</dbReference>
<sequence length="154" mass="17513">AYPINQEKVTQLCNSIKETTFWDNILARPTSIKGKFEIAYGHHRLPAIKKELGEDAIVDIPVRELSDENMLKIMANENMREWSTDWRIIVETVRAAKKFLDGHPGVVKKLGFQRSARIKEGTGARTIAKFLGKNWPEYSVSEALGIMKDKEVSL</sequence>
<dbReference type="Pfam" id="PF02195">
    <property type="entry name" value="ParB_N"/>
    <property type="match status" value="1"/>
</dbReference>
<dbReference type="AlphaFoldDB" id="X1KY59"/>
<reference evidence="2" key="1">
    <citation type="journal article" date="2014" name="Front. Microbiol.">
        <title>High frequency of phylogenetically diverse reductive dehalogenase-homologous genes in deep subseafloor sedimentary metagenomes.</title>
        <authorList>
            <person name="Kawai M."/>
            <person name="Futagami T."/>
            <person name="Toyoda A."/>
            <person name="Takaki Y."/>
            <person name="Nishi S."/>
            <person name="Hori S."/>
            <person name="Arai W."/>
            <person name="Tsubouchi T."/>
            <person name="Morono Y."/>
            <person name="Uchiyama I."/>
            <person name="Ito T."/>
            <person name="Fujiyama A."/>
            <person name="Inagaki F."/>
            <person name="Takami H."/>
        </authorList>
    </citation>
    <scope>NUCLEOTIDE SEQUENCE</scope>
    <source>
        <strain evidence="2">Expedition CK06-06</strain>
    </source>
</reference>
<evidence type="ECO:0000259" key="1">
    <source>
        <dbReference type="Pfam" id="PF02195"/>
    </source>
</evidence>
<name>X1KY59_9ZZZZ</name>
<accession>X1KY59</accession>
<dbReference type="Gene3D" id="3.90.1530.10">
    <property type="entry name" value="Conserved hypothetical protein from pyrococcus furiosus pfu- 392566-001, ParB domain"/>
    <property type="match status" value="1"/>
</dbReference>